<reference evidence="2 3" key="1">
    <citation type="submission" date="2015-04" db="EMBL/GenBank/DDBJ databases">
        <title>Taxonomic description and genome sequence of Salinicoccus sediminis sp. nov., a novel hyper halotolerant bacterium isolated from marine sediment.</title>
        <authorList>
            <person name="Mathan Kumar R."/>
            <person name="Kaur G."/>
            <person name="Kumar N."/>
            <person name="Kumar A."/>
            <person name="Singh N.K."/>
            <person name="Kaur N."/>
            <person name="Mayilraj S."/>
        </authorList>
    </citation>
    <scope>NUCLEOTIDE SEQUENCE [LARGE SCALE GENOMIC DNA]</scope>
    <source>
        <strain evidence="2 3">SV-16</strain>
    </source>
</reference>
<dbReference type="Gene3D" id="3.30.2140.20">
    <property type="match status" value="1"/>
</dbReference>
<comment type="caution">
    <text evidence="2">The sequence shown here is derived from an EMBL/GenBank/DDBJ whole genome shotgun (WGS) entry which is preliminary data.</text>
</comment>
<sequence>MNDLNMMFRKRIRLQTNFQIAFENLENVLELTAQALPFENTAVMFNRTNAISRDNLIEKMLIQNEGGLCYELNPLLHLFLSENDFDSAMYYGRVHNGTDFGTKTHVMFLVKHGRRAYLIDTGFGGNLPLRPVPMNGDTVHSRNGSFKVTEVSDGHVLMMNLATSQKGWIPGYKFYLNDPVAGIGELDRVQKIIKESETSPFNKEPLITAFTEAGRHTLTDKNYTIWADGHVKKTEVLPGQFYELAEKYFNLKI</sequence>
<dbReference type="OrthoDB" id="7181050at2"/>
<dbReference type="GO" id="GO:0016407">
    <property type="term" value="F:acetyltransferase activity"/>
    <property type="evidence" value="ECO:0007669"/>
    <property type="project" value="InterPro"/>
</dbReference>
<accession>A0A0M2SIN9</accession>
<dbReference type="PATRIC" id="fig|1432562.3.peg.2442"/>
<dbReference type="EMBL" id="LAYZ01000025">
    <property type="protein sequence ID" value="KKK33501.1"/>
    <property type="molecule type" value="Genomic_DNA"/>
</dbReference>
<dbReference type="PANTHER" id="PTHR11786">
    <property type="entry name" value="N-HYDROXYARYLAMINE O-ACETYLTRANSFERASE"/>
    <property type="match status" value="1"/>
</dbReference>
<name>A0A0M2SIN9_9STAP</name>
<dbReference type="Pfam" id="PF00797">
    <property type="entry name" value="Acetyltransf_2"/>
    <property type="match status" value="1"/>
</dbReference>
<dbReference type="RefSeq" id="WP_046517732.1">
    <property type="nucleotide sequence ID" value="NZ_LAYZ01000025.1"/>
</dbReference>
<dbReference type="InterPro" id="IPR053710">
    <property type="entry name" value="Arylamine_NAT_domain_sf"/>
</dbReference>
<dbReference type="InterPro" id="IPR001447">
    <property type="entry name" value="Arylamine_N-AcTrfase"/>
</dbReference>
<dbReference type="STRING" id="1432562.WN59_12210"/>
<dbReference type="Proteomes" id="UP000034287">
    <property type="component" value="Unassembled WGS sequence"/>
</dbReference>
<dbReference type="AlphaFoldDB" id="A0A0M2SIN9"/>
<gene>
    <name evidence="2" type="ORF">WN59_12210</name>
</gene>
<evidence type="ECO:0008006" key="4">
    <source>
        <dbReference type="Google" id="ProtNLM"/>
    </source>
</evidence>
<evidence type="ECO:0000313" key="2">
    <source>
        <dbReference type="EMBL" id="KKK33501.1"/>
    </source>
</evidence>
<dbReference type="PANTHER" id="PTHR11786:SF0">
    <property type="entry name" value="ARYLAMINE N-ACETYLTRANSFERASE 4-RELATED"/>
    <property type="match status" value="1"/>
</dbReference>
<evidence type="ECO:0000313" key="3">
    <source>
        <dbReference type="Proteomes" id="UP000034287"/>
    </source>
</evidence>
<protein>
    <recommendedName>
        <fullName evidence="4">Arylamine N-acetyltransferase</fullName>
    </recommendedName>
</protein>
<organism evidence="2 3">
    <name type="scientific">Salinicoccus sediminis</name>
    <dbReference type="NCBI Taxonomy" id="1432562"/>
    <lineage>
        <taxon>Bacteria</taxon>
        <taxon>Bacillati</taxon>
        <taxon>Bacillota</taxon>
        <taxon>Bacilli</taxon>
        <taxon>Bacillales</taxon>
        <taxon>Staphylococcaceae</taxon>
        <taxon>Salinicoccus</taxon>
    </lineage>
</organism>
<dbReference type="InterPro" id="IPR038765">
    <property type="entry name" value="Papain-like_cys_pep_sf"/>
</dbReference>
<keyword evidence="3" id="KW-1185">Reference proteome</keyword>
<evidence type="ECO:0000256" key="1">
    <source>
        <dbReference type="ARBA" id="ARBA00006547"/>
    </source>
</evidence>
<dbReference type="SUPFAM" id="SSF54001">
    <property type="entry name" value="Cysteine proteinases"/>
    <property type="match status" value="1"/>
</dbReference>
<proteinExistence type="inferred from homology"/>
<comment type="similarity">
    <text evidence="1">Belongs to the arylamine N-acetyltransferase family.</text>
</comment>